<dbReference type="Pfam" id="PF05193">
    <property type="entry name" value="Peptidase_M16_C"/>
    <property type="match status" value="1"/>
</dbReference>
<feature type="domain" description="Peptidase M16 N-terminal" evidence="3">
    <location>
        <begin position="13"/>
        <end position="160"/>
    </location>
</feature>
<comment type="similarity">
    <text evidence="1 2">Belongs to the peptidase M16 family.</text>
</comment>
<dbReference type="PANTHER" id="PTHR11851:SF49">
    <property type="entry name" value="MITOCHONDRIAL-PROCESSING PEPTIDASE SUBUNIT ALPHA"/>
    <property type="match status" value="1"/>
</dbReference>
<dbReference type="Pfam" id="PF00675">
    <property type="entry name" value="Peptidase_M16"/>
    <property type="match status" value="1"/>
</dbReference>
<comment type="caution">
    <text evidence="5">The sequence shown here is derived from an EMBL/GenBank/DDBJ whole genome shotgun (WGS) entry which is preliminary data.</text>
</comment>
<dbReference type="Proteomes" id="UP000179258">
    <property type="component" value="Unassembled WGS sequence"/>
</dbReference>
<dbReference type="Gene3D" id="3.30.830.10">
    <property type="entry name" value="Metalloenzyme, LuxS/M16 peptidase-like"/>
    <property type="match status" value="2"/>
</dbReference>
<evidence type="ECO:0000259" key="4">
    <source>
        <dbReference type="Pfam" id="PF05193"/>
    </source>
</evidence>
<dbReference type="SUPFAM" id="SSF63411">
    <property type="entry name" value="LuxS/MPP-like metallohydrolase"/>
    <property type="match status" value="2"/>
</dbReference>
<proteinExistence type="inferred from homology"/>
<dbReference type="InterPro" id="IPR001431">
    <property type="entry name" value="Pept_M16_Zn_BS"/>
</dbReference>
<dbReference type="EMBL" id="MHTX01000037">
    <property type="protein sequence ID" value="OHA67559.1"/>
    <property type="molecule type" value="Genomic_DNA"/>
</dbReference>
<feature type="domain" description="Peptidase M16 C-terminal" evidence="4">
    <location>
        <begin position="166"/>
        <end position="340"/>
    </location>
</feature>
<dbReference type="PANTHER" id="PTHR11851">
    <property type="entry name" value="METALLOPROTEASE"/>
    <property type="match status" value="1"/>
</dbReference>
<sequence>MFKKITLKNGLRIITVPQKSTQAVTVLVLVGTGSKYEEKNVNGISHFLEHMFFKGTKKRPDKVEIAETLDRVGGAYNAFTGQEYTGYWAKTMAEHFDLALDWVSDIFLNSILPQEEVQKERGVIIEEINMYYDNPASYVQELWQNLLYGDQPAGWPIAGTKETVRNIEREKLADYMDNQYIPGNTIVCMAGNIRTERALKMAKKHFAEMSHGDFKKKVQVSERQTAPEAMVHFRKTDQTHICLGVRGYNIFHPQKYVYEILGIILGGMMSSRLFIEVREKMGAAYYIKTNAEADTDNGFLVTQAGVENRSVSKVITVILREYEKAKNVKIGQKELKKAKDYFKGTLALSLESSDAKASFYGMQELLENKILSPEEICRKIDKVSAEDVAAVAREIFRPERLNLATVGPFEDKKEFHGLLKL</sequence>
<evidence type="ECO:0000256" key="1">
    <source>
        <dbReference type="ARBA" id="ARBA00007261"/>
    </source>
</evidence>
<evidence type="ECO:0008006" key="7">
    <source>
        <dbReference type="Google" id="ProtNLM"/>
    </source>
</evidence>
<evidence type="ECO:0000256" key="2">
    <source>
        <dbReference type="RuleBase" id="RU004447"/>
    </source>
</evidence>
<dbReference type="AlphaFoldDB" id="A0A1G2R595"/>
<evidence type="ECO:0000259" key="3">
    <source>
        <dbReference type="Pfam" id="PF00675"/>
    </source>
</evidence>
<dbReference type="PROSITE" id="PS00143">
    <property type="entry name" value="INSULINASE"/>
    <property type="match status" value="1"/>
</dbReference>
<organism evidence="5 6">
    <name type="scientific">Candidatus Wildermuthbacteria bacterium RIFCSPHIGHO2_02_FULL_47_17</name>
    <dbReference type="NCBI Taxonomy" id="1802452"/>
    <lineage>
        <taxon>Bacteria</taxon>
        <taxon>Candidatus Wildermuthiibacteriota</taxon>
    </lineage>
</organism>
<evidence type="ECO:0000313" key="6">
    <source>
        <dbReference type="Proteomes" id="UP000179258"/>
    </source>
</evidence>
<dbReference type="InterPro" id="IPR011249">
    <property type="entry name" value="Metalloenz_LuxS/M16"/>
</dbReference>
<dbReference type="GO" id="GO:0006508">
    <property type="term" value="P:proteolysis"/>
    <property type="evidence" value="ECO:0007669"/>
    <property type="project" value="InterPro"/>
</dbReference>
<dbReference type="InterPro" id="IPR050361">
    <property type="entry name" value="MPP/UQCRC_Complex"/>
</dbReference>
<dbReference type="GO" id="GO:0046872">
    <property type="term" value="F:metal ion binding"/>
    <property type="evidence" value="ECO:0007669"/>
    <property type="project" value="InterPro"/>
</dbReference>
<dbReference type="GO" id="GO:0004222">
    <property type="term" value="F:metalloendopeptidase activity"/>
    <property type="evidence" value="ECO:0007669"/>
    <property type="project" value="InterPro"/>
</dbReference>
<evidence type="ECO:0000313" key="5">
    <source>
        <dbReference type="EMBL" id="OHA67559.1"/>
    </source>
</evidence>
<protein>
    <recommendedName>
        <fullName evidence="7">Peptidase M16</fullName>
    </recommendedName>
</protein>
<name>A0A1G2R595_9BACT</name>
<dbReference type="InterPro" id="IPR007863">
    <property type="entry name" value="Peptidase_M16_C"/>
</dbReference>
<reference evidence="5 6" key="1">
    <citation type="journal article" date="2016" name="Nat. Commun.">
        <title>Thousands of microbial genomes shed light on interconnected biogeochemical processes in an aquifer system.</title>
        <authorList>
            <person name="Anantharaman K."/>
            <person name="Brown C.T."/>
            <person name="Hug L.A."/>
            <person name="Sharon I."/>
            <person name="Castelle C.J."/>
            <person name="Probst A.J."/>
            <person name="Thomas B.C."/>
            <person name="Singh A."/>
            <person name="Wilkins M.J."/>
            <person name="Karaoz U."/>
            <person name="Brodie E.L."/>
            <person name="Williams K.H."/>
            <person name="Hubbard S.S."/>
            <person name="Banfield J.F."/>
        </authorList>
    </citation>
    <scope>NUCLEOTIDE SEQUENCE [LARGE SCALE GENOMIC DNA]</scope>
</reference>
<accession>A0A1G2R595</accession>
<dbReference type="InterPro" id="IPR011765">
    <property type="entry name" value="Pept_M16_N"/>
</dbReference>
<gene>
    <name evidence="5" type="ORF">A3D59_02175</name>
</gene>